<evidence type="ECO:0000313" key="5">
    <source>
        <dbReference type="Proteomes" id="UP000295075"/>
    </source>
</evidence>
<dbReference type="RefSeq" id="WP_132404515.1">
    <property type="nucleotide sequence ID" value="NZ_SMKA01000023.1"/>
</dbReference>
<evidence type="ECO:0000259" key="3">
    <source>
        <dbReference type="SMART" id="SM00458"/>
    </source>
</evidence>
<dbReference type="PROSITE" id="PS50231">
    <property type="entry name" value="RICIN_B_LECTIN"/>
    <property type="match status" value="1"/>
</dbReference>
<name>A0A4R4QAN7_9ACTN</name>
<dbReference type="InterPro" id="IPR035992">
    <property type="entry name" value="Ricin_B-like_lectins"/>
</dbReference>
<evidence type="ECO:0000256" key="1">
    <source>
        <dbReference type="ARBA" id="ARBA00022729"/>
    </source>
</evidence>
<feature type="domain" description="Ricin B lectin" evidence="3">
    <location>
        <begin position="1038"/>
        <end position="1191"/>
    </location>
</feature>
<dbReference type="OrthoDB" id="9762066at2"/>
<gene>
    <name evidence="4" type="ORF">E1261_08480</name>
</gene>
<dbReference type="InterPro" id="IPR000772">
    <property type="entry name" value="Ricin_B_lectin"/>
</dbReference>
<feature type="chain" id="PRO_5039246410" description="Ricin B lectin domain-containing protein" evidence="2">
    <location>
        <begin position="25"/>
        <end position="1344"/>
    </location>
</feature>
<dbReference type="CDD" id="cd00161">
    <property type="entry name" value="beta-trefoil_Ricin-like"/>
    <property type="match status" value="2"/>
</dbReference>
<evidence type="ECO:0000313" key="4">
    <source>
        <dbReference type="EMBL" id="TDC32377.1"/>
    </source>
</evidence>
<proteinExistence type="predicted"/>
<dbReference type="PANTHER" id="PTHR46580">
    <property type="entry name" value="SENSOR KINASE-RELATED"/>
    <property type="match status" value="1"/>
</dbReference>
<keyword evidence="5" id="KW-1185">Reference proteome</keyword>
<comment type="caution">
    <text evidence="4">The sequence shown here is derived from an EMBL/GenBank/DDBJ whole genome shotgun (WGS) entry which is preliminary data.</text>
</comment>
<organism evidence="4 5">
    <name type="scientific">Kribbella albertanoniae</name>
    <dbReference type="NCBI Taxonomy" id="1266829"/>
    <lineage>
        <taxon>Bacteria</taxon>
        <taxon>Bacillati</taxon>
        <taxon>Actinomycetota</taxon>
        <taxon>Actinomycetes</taxon>
        <taxon>Propionibacteriales</taxon>
        <taxon>Kribbellaceae</taxon>
        <taxon>Kribbella</taxon>
    </lineage>
</organism>
<reference evidence="4 5" key="1">
    <citation type="submission" date="2019-03" db="EMBL/GenBank/DDBJ databases">
        <title>Draft genome sequences of novel Actinobacteria.</title>
        <authorList>
            <person name="Sahin N."/>
            <person name="Ay H."/>
            <person name="Saygin H."/>
        </authorList>
    </citation>
    <scope>NUCLEOTIDE SEQUENCE [LARGE SCALE GENOMIC DNA]</scope>
    <source>
        <strain evidence="4 5">JCM 30547</strain>
    </source>
</reference>
<dbReference type="Gene3D" id="2.40.128.340">
    <property type="match status" value="2"/>
</dbReference>
<dbReference type="Gene3D" id="2.80.10.50">
    <property type="match status" value="3"/>
</dbReference>
<feature type="signal peptide" evidence="2">
    <location>
        <begin position="1"/>
        <end position="24"/>
    </location>
</feature>
<dbReference type="InterPro" id="IPR028994">
    <property type="entry name" value="Integrin_alpha_N"/>
</dbReference>
<dbReference type="SUPFAM" id="SSF69318">
    <property type="entry name" value="Integrin alpha N-terminal domain"/>
    <property type="match status" value="2"/>
</dbReference>
<sequence length="1344" mass="144746">MRWGALTAGLAAAGLLLPSAVVPAGDAVAAPSGPAAQEAAPAAEDVSPAAKAAKAARETGRRVEIENLRSETGEVYANPDGTKTMDQHALPVRVRQADKWVTPDPTLVKGADGSIRPKAAMTPIVLSGGGSKHLLTIGKRGQRISLGWPGVLPAPRLEGDTATYPEVLPGMDLRIVVGVTDFKHLLVVKTRSAATNPALKTLHYPVSSDSLRLTVRKDGTTVAKGKKGETVFTAPPPTMWDAAEHKAKVGIKLTGSAIALTPDQKMLADPKTKYPVLIDPDIGGTPVNWLHVSTKMSGSDQGWTYDRNDEGAKMGAIYGETNHKYRSMFLMNTTNGAQTIGGSQIISATFRITINKSPDGTARPVRLYWLHDLKTTDVVNWGSQEDYWREHVATGHGEAYPWNEDNPIEFGNERLRQIIQDVADNRRTTVSFGLRADNEGDGWQWKKFHPWTAVISMTYNTVPRMPKDFNFVRPRPCGTQAAPTAISDAPAQFAAIANDPDAGDNVTTKLQIFDAAGTEAHSSDVGPTVSGAAFSWPEVPAGKLLPNTPYRYIATTRDGRASGPSTPDCWFVIDTVRPAQPIISSTDFPASEAFLQTRTVGKVNFRIGNAADTDVAEFLFGYAQDKMTMRVKAAPDGTASIPATLYKDPITQKAQATLFVKAVDRANNLSERYTQWSLRARTDAPPPETKVRNDINADGRADITSVVDHGFGRTSVWNFASRADGTFHSGYIGWDSREGSGFNLYRTRPVQGDLNGDGRTDLAMFREGAGRQIWLYRLNSDGNRYDAPPAVWSSGANGWPLSTARMIGGDVDADGKDDIVVQNAGSDKWSALVFRSSDNFATPTTWATAAAGNPWSASAPLLADIDGDNKLDLLSVRNLNGCRTTVDLYRSTGSSFAAAQTVFDSGAGNLCWEKTRPAVADVDGDGKDDIVGLYEYGTSGTQTDAGLTVLHSNGSTLTQSSWWRKTVDLDLSKATLTTGDYNKDGKDDAAITYAGGTAPVDRQVFTFHSTGTAFADRVTGWQGQVGAVTGPKFDIERRTYELVNRNSGKCLNVSGASVENLAKYVQYQCLPVDLNARFHITQIAGTDQYALKPVHTATGEGPLKCADLGGWSMADGGELIQWPCGNGNGEATANQQFTLSYVDGASYDTVVQLKVAHSGKCLSIIDASPADMAPVQQESCGQGANQQWILRPSYNAAPAVPDLTAKYRTSAATSNLAVLDVQDCQIEDGANVRMWDEVPGSQCQSWKLESLGDDVYKIVDGKTSKVLDIVGCSKLPTAEITLWTSNESECQLWRIEPSPGGNSVIQVGTGLSMDVAGCNRTSQAEVITWFYHGGPCQRWIFQRR</sequence>
<dbReference type="Pfam" id="PF13517">
    <property type="entry name" value="FG-GAP_3"/>
    <property type="match status" value="2"/>
</dbReference>
<dbReference type="Pfam" id="PF14200">
    <property type="entry name" value="RicinB_lectin_2"/>
    <property type="match status" value="3"/>
</dbReference>
<accession>A0A4R4QAN7</accession>
<dbReference type="Proteomes" id="UP000295075">
    <property type="component" value="Unassembled WGS sequence"/>
</dbReference>
<dbReference type="SUPFAM" id="SSF50370">
    <property type="entry name" value="Ricin B-like lectins"/>
    <property type="match status" value="2"/>
</dbReference>
<dbReference type="EMBL" id="SMKA01000023">
    <property type="protein sequence ID" value="TDC32377.1"/>
    <property type="molecule type" value="Genomic_DNA"/>
</dbReference>
<keyword evidence="1 2" id="KW-0732">Signal</keyword>
<feature type="domain" description="Ricin B lectin" evidence="3">
    <location>
        <begin position="1204"/>
        <end position="1342"/>
    </location>
</feature>
<dbReference type="PANTHER" id="PTHR46580:SF4">
    <property type="entry name" value="ATP_GTP-BINDING PROTEIN"/>
    <property type="match status" value="1"/>
</dbReference>
<dbReference type="InterPro" id="IPR013517">
    <property type="entry name" value="FG-GAP"/>
</dbReference>
<dbReference type="SMART" id="SM00458">
    <property type="entry name" value="RICIN"/>
    <property type="match status" value="2"/>
</dbReference>
<protein>
    <recommendedName>
        <fullName evidence="3">Ricin B lectin domain-containing protein</fullName>
    </recommendedName>
</protein>
<evidence type="ECO:0000256" key="2">
    <source>
        <dbReference type="SAM" id="SignalP"/>
    </source>
</evidence>